<keyword evidence="2" id="KW-1185">Reference proteome</keyword>
<comment type="caution">
    <text evidence="1">The sequence shown here is derived from an EMBL/GenBank/DDBJ whole genome shotgun (WGS) entry which is preliminary data.</text>
</comment>
<dbReference type="AlphaFoldDB" id="A0AAW0MXQ3"/>
<evidence type="ECO:0000313" key="2">
    <source>
        <dbReference type="Proteomes" id="UP001460270"/>
    </source>
</evidence>
<name>A0AAW0MXQ3_9GOBI</name>
<reference evidence="2" key="1">
    <citation type="submission" date="2024-04" db="EMBL/GenBank/DDBJ databases">
        <title>Salinicola lusitanus LLJ914,a marine bacterium isolated from the Okinawa Trough.</title>
        <authorList>
            <person name="Li J."/>
        </authorList>
    </citation>
    <scope>NUCLEOTIDE SEQUENCE [LARGE SCALE GENOMIC DNA]</scope>
</reference>
<proteinExistence type="predicted"/>
<evidence type="ECO:0000313" key="1">
    <source>
        <dbReference type="EMBL" id="KAK7886922.1"/>
    </source>
</evidence>
<gene>
    <name evidence="1" type="ORF">WMY93_026543</name>
</gene>
<dbReference type="EMBL" id="JBBPFD010000019">
    <property type="protein sequence ID" value="KAK7886922.1"/>
    <property type="molecule type" value="Genomic_DNA"/>
</dbReference>
<organism evidence="1 2">
    <name type="scientific">Mugilogobius chulae</name>
    <name type="common">yellowstripe goby</name>
    <dbReference type="NCBI Taxonomy" id="88201"/>
    <lineage>
        <taxon>Eukaryota</taxon>
        <taxon>Metazoa</taxon>
        <taxon>Chordata</taxon>
        <taxon>Craniata</taxon>
        <taxon>Vertebrata</taxon>
        <taxon>Euteleostomi</taxon>
        <taxon>Actinopterygii</taxon>
        <taxon>Neopterygii</taxon>
        <taxon>Teleostei</taxon>
        <taxon>Neoteleostei</taxon>
        <taxon>Acanthomorphata</taxon>
        <taxon>Gobiaria</taxon>
        <taxon>Gobiiformes</taxon>
        <taxon>Gobioidei</taxon>
        <taxon>Gobiidae</taxon>
        <taxon>Gobionellinae</taxon>
        <taxon>Mugilogobius</taxon>
    </lineage>
</organism>
<accession>A0AAW0MXQ3</accession>
<protein>
    <submittedName>
        <fullName evidence="1">Uncharacterized protein</fullName>
    </submittedName>
</protein>
<dbReference type="Proteomes" id="UP001460270">
    <property type="component" value="Unassembled WGS sequence"/>
</dbReference>
<sequence>MWQSYLMRTCARVEAPLSLCPLSTLKGLRLGPAPAPRQHVSRAGIALHHWAIRCELPWGVSCAPSMLTLHGAALWGVPFQHLSPHLSSSLHGPSVQTEQQIHAHRLI</sequence>